<sequence length="18" mass="1986">MLLPSEFDLQVAYQSASS</sequence>
<evidence type="ECO:0000313" key="1">
    <source>
        <dbReference type="EMBL" id="JAE17349.1"/>
    </source>
</evidence>
<dbReference type="AlphaFoldDB" id="A0A0A9G1J7"/>
<accession>A0A0A9G1J7</accession>
<organism evidence="1">
    <name type="scientific">Arundo donax</name>
    <name type="common">Giant reed</name>
    <name type="synonym">Donax arundinaceus</name>
    <dbReference type="NCBI Taxonomy" id="35708"/>
    <lineage>
        <taxon>Eukaryota</taxon>
        <taxon>Viridiplantae</taxon>
        <taxon>Streptophyta</taxon>
        <taxon>Embryophyta</taxon>
        <taxon>Tracheophyta</taxon>
        <taxon>Spermatophyta</taxon>
        <taxon>Magnoliopsida</taxon>
        <taxon>Liliopsida</taxon>
        <taxon>Poales</taxon>
        <taxon>Poaceae</taxon>
        <taxon>PACMAD clade</taxon>
        <taxon>Arundinoideae</taxon>
        <taxon>Arundineae</taxon>
        <taxon>Arundo</taxon>
    </lineage>
</organism>
<name>A0A0A9G1J7_ARUDO</name>
<reference evidence="1" key="2">
    <citation type="journal article" date="2015" name="Data Brief">
        <title>Shoot transcriptome of the giant reed, Arundo donax.</title>
        <authorList>
            <person name="Barrero R.A."/>
            <person name="Guerrero F.D."/>
            <person name="Moolhuijzen P."/>
            <person name="Goolsby J.A."/>
            <person name="Tidwell J."/>
            <person name="Bellgard S.E."/>
            <person name="Bellgard M.I."/>
        </authorList>
    </citation>
    <scope>NUCLEOTIDE SEQUENCE</scope>
    <source>
        <tissue evidence="1">Shoot tissue taken approximately 20 cm above the soil surface</tissue>
    </source>
</reference>
<protein>
    <submittedName>
        <fullName evidence="1">Uncharacterized protein</fullName>
    </submittedName>
</protein>
<reference evidence="1" key="1">
    <citation type="submission" date="2014-09" db="EMBL/GenBank/DDBJ databases">
        <authorList>
            <person name="Magalhaes I.L.F."/>
            <person name="Oliveira U."/>
            <person name="Santos F.R."/>
            <person name="Vidigal T.H.D.A."/>
            <person name="Brescovit A.D."/>
            <person name="Santos A.J."/>
        </authorList>
    </citation>
    <scope>NUCLEOTIDE SEQUENCE</scope>
    <source>
        <tissue evidence="1">Shoot tissue taken approximately 20 cm above the soil surface</tissue>
    </source>
</reference>
<proteinExistence type="predicted"/>
<dbReference type="EMBL" id="GBRH01180547">
    <property type="protein sequence ID" value="JAE17349.1"/>
    <property type="molecule type" value="Transcribed_RNA"/>
</dbReference>